<gene>
    <name evidence="5" type="ORF">AB0I59_12715</name>
</gene>
<dbReference type="EMBL" id="JBFALK010000005">
    <property type="protein sequence ID" value="MEV0969492.1"/>
    <property type="molecule type" value="Genomic_DNA"/>
</dbReference>
<dbReference type="Pfam" id="PF00392">
    <property type="entry name" value="GntR"/>
    <property type="match status" value="1"/>
</dbReference>
<dbReference type="SMART" id="SM00345">
    <property type="entry name" value="HTH_GNTR"/>
    <property type="match status" value="1"/>
</dbReference>
<dbReference type="SUPFAM" id="SSF48008">
    <property type="entry name" value="GntR ligand-binding domain-like"/>
    <property type="match status" value="1"/>
</dbReference>
<dbReference type="SUPFAM" id="SSF46785">
    <property type="entry name" value="Winged helix' DNA-binding domain"/>
    <property type="match status" value="1"/>
</dbReference>
<dbReference type="SMART" id="SM00895">
    <property type="entry name" value="FCD"/>
    <property type="match status" value="1"/>
</dbReference>
<dbReference type="PANTHER" id="PTHR43537">
    <property type="entry name" value="TRANSCRIPTIONAL REGULATOR, GNTR FAMILY"/>
    <property type="match status" value="1"/>
</dbReference>
<dbReference type="CDD" id="cd07377">
    <property type="entry name" value="WHTH_GntR"/>
    <property type="match status" value="1"/>
</dbReference>
<organism evidence="5 6">
    <name type="scientific">Microtetraspora glauca</name>
    <dbReference type="NCBI Taxonomy" id="1996"/>
    <lineage>
        <taxon>Bacteria</taxon>
        <taxon>Bacillati</taxon>
        <taxon>Actinomycetota</taxon>
        <taxon>Actinomycetes</taxon>
        <taxon>Streptosporangiales</taxon>
        <taxon>Streptosporangiaceae</taxon>
        <taxon>Microtetraspora</taxon>
    </lineage>
</organism>
<sequence length="232" mass="25257">MTATADWADRLSAARPALERASTADLVAAVLRENVIEGSLPPGTRLSEEIIGRALGVSRNTLREAFRLLSHENLLVHEFHRGMFVRRLTAADVADIYRMRRPLETAGLRAAGTAPAEAVREVGRRVEEGRAAAEAGDWVAVGTANMRFHQAVAALLGSHRADEAMARILAELRLAFHMMGEPRPFHEPYLDDNARIAALLGEGEYERASGVLLAYLDAAEAQLLSAYGEHPS</sequence>
<accession>A0ABV3GDT5</accession>
<feature type="domain" description="HTH gntR-type" evidence="4">
    <location>
        <begin position="21"/>
        <end position="88"/>
    </location>
</feature>
<dbReference type="Gene3D" id="1.20.120.530">
    <property type="entry name" value="GntR ligand-binding domain-like"/>
    <property type="match status" value="1"/>
</dbReference>
<dbReference type="Pfam" id="PF07729">
    <property type="entry name" value="FCD"/>
    <property type="match status" value="1"/>
</dbReference>
<evidence type="ECO:0000313" key="5">
    <source>
        <dbReference type="EMBL" id="MEV0969492.1"/>
    </source>
</evidence>
<keyword evidence="6" id="KW-1185">Reference proteome</keyword>
<dbReference type="InterPro" id="IPR036390">
    <property type="entry name" value="WH_DNA-bd_sf"/>
</dbReference>
<dbReference type="InterPro" id="IPR008920">
    <property type="entry name" value="TF_FadR/GntR_C"/>
</dbReference>
<keyword evidence="1" id="KW-0805">Transcription regulation</keyword>
<dbReference type="InterPro" id="IPR000524">
    <property type="entry name" value="Tscrpt_reg_HTH_GntR"/>
</dbReference>
<proteinExistence type="predicted"/>
<dbReference type="PANTHER" id="PTHR43537:SF45">
    <property type="entry name" value="GNTR FAMILY REGULATORY PROTEIN"/>
    <property type="match status" value="1"/>
</dbReference>
<evidence type="ECO:0000256" key="1">
    <source>
        <dbReference type="ARBA" id="ARBA00023015"/>
    </source>
</evidence>
<dbReference type="PROSITE" id="PS50949">
    <property type="entry name" value="HTH_GNTR"/>
    <property type="match status" value="1"/>
</dbReference>
<dbReference type="Gene3D" id="1.10.10.10">
    <property type="entry name" value="Winged helix-like DNA-binding domain superfamily/Winged helix DNA-binding domain"/>
    <property type="match status" value="1"/>
</dbReference>
<evidence type="ECO:0000256" key="2">
    <source>
        <dbReference type="ARBA" id="ARBA00023125"/>
    </source>
</evidence>
<dbReference type="RefSeq" id="WP_061257768.1">
    <property type="nucleotide sequence ID" value="NZ_JBFALK010000005.1"/>
</dbReference>
<keyword evidence="3" id="KW-0804">Transcription</keyword>
<dbReference type="Proteomes" id="UP001551675">
    <property type="component" value="Unassembled WGS sequence"/>
</dbReference>
<dbReference type="InterPro" id="IPR011711">
    <property type="entry name" value="GntR_C"/>
</dbReference>
<name>A0ABV3GDT5_MICGL</name>
<keyword evidence="2" id="KW-0238">DNA-binding</keyword>
<dbReference type="InterPro" id="IPR036388">
    <property type="entry name" value="WH-like_DNA-bd_sf"/>
</dbReference>
<evidence type="ECO:0000313" key="6">
    <source>
        <dbReference type="Proteomes" id="UP001551675"/>
    </source>
</evidence>
<protein>
    <submittedName>
        <fullName evidence="5">GntR family transcriptional regulator</fullName>
    </submittedName>
</protein>
<comment type="caution">
    <text evidence="5">The sequence shown here is derived from an EMBL/GenBank/DDBJ whole genome shotgun (WGS) entry which is preliminary data.</text>
</comment>
<evidence type="ECO:0000256" key="3">
    <source>
        <dbReference type="ARBA" id="ARBA00023163"/>
    </source>
</evidence>
<reference evidence="5 6" key="1">
    <citation type="submission" date="2024-06" db="EMBL/GenBank/DDBJ databases">
        <title>The Natural Products Discovery Center: Release of the First 8490 Sequenced Strains for Exploring Actinobacteria Biosynthetic Diversity.</title>
        <authorList>
            <person name="Kalkreuter E."/>
            <person name="Kautsar S.A."/>
            <person name="Yang D."/>
            <person name="Bader C.D."/>
            <person name="Teijaro C.N."/>
            <person name="Fluegel L."/>
            <person name="Davis C.M."/>
            <person name="Simpson J.R."/>
            <person name="Lauterbach L."/>
            <person name="Steele A.D."/>
            <person name="Gui C."/>
            <person name="Meng S."/>
            <person name="Li G."/>
            <person name="Viehrig K."/>
            <person name="Ye F."/>
            <person name="Su P."/>
            <person name="Kiefer A.F."/>
            <person name="Nichols A."/>
            <person name="Cepeda A.J."/>
            <person name="Yan W."/>
            <person name="Fan B."/>
            <person name="Jiang Y."/>
            <person name="Adhikari A."/>
            <person name="Zheng C.-J."/>
            <person name="Schuster L."/>
            <person name="Cowan T.M."/>
            <person name="Smanski M.J."/>
            <person name="Chevrette M.G."/>
            <person name="De Carvalho L.P.S."/>
            <person name="Shen B."/>
        </authorList>
    </citation>
    <scope>NUCLEOTIDE SEQUENCE [LARGE SCALE GENOMIC DNA]</scope>
    <source>
        <strain evidence="5 6">NPDC050100</strain>
    </source>
</reference>
<evidence type="ECO:0000259" key="4">
    <source>
        <dbReference type="PROSITE" id="PS50949"/>
    </source>
</evidence>